<dbReference type="PANTHER" id="PTHR43385">
    <property type="entry name" value="RIBOFLAVIN TRANSPORTER RIBJ"/>
    <property type="match status" value="1"/>
</dbReference>
<comment type="subcellular location">
    <subcellularLocation>
        <location evidence="1">Membrane</location>
        <topology evidence="1">Multi-pass membrane protein</topology>
    </subcellularLocation>
</comment>
<protein>
    <submittedName>
        <fullName evidence="10">Intracisternal A-particle Pol-related polyprotein</fullName>
    </submittedName>
</protein>
<feature type="domain" description="Integrase catalytic" evidence="9">
    <location>
        <begin position="584"/>
        <end position="705"/>
    </location>
</feature>
<evidence type="ECO:0000256" key="1">
    <source>
        <dbReference type="ARBA" id="ARBA00004141"/>
    </source>
</evidence>
<evidence type="ECO:0000256" key="2">
    <source>
        <dbReference type="ARBA" id="ARBA00022448"/>
    </source>
</evidence>
<dbReference type="Gene3D" id="1.20.1250.20">
    <property type="entry name" value="MFS general substrate transporter like domains"/>
    <property type="match status" value="4"/>
</dbReference>
<evidence type="ECO:0000256" key="5">
    <source>
        <dbReference type="ARBA" id="ARBA00023136"/>
    </source>
</evidence>
<organism evidence="10 11">
    <name type="scientific">Amphibalanus amphitrite</name>
    <name type="common">Striped barnacle</name>
    <name type="synonym">Balanus amphitrite</name>
    <dbReference type="NCBI Taxonomy" id="1232801"/>
    <lineage>
        <taxon>Eukaryota</taxon>
        <taxon>Metazoa</taxon>
        <taxon>Ecdysozoa</taxon>
        <taxon>Arthropoda</taxon>
        <taxon>Crustacea</taxon>
        <taxon>Multicrustacea</taxon>
        <taxon>Cirripedia</taxon>
        <taxon>Thoracica</taxon>
        <taxon>Thoracicalcarea</taxon>
        <taxon>Balanomorpha</taxon>
        <taxon>Balanoidea</taxon>
        <taxon>Balanidae</taxon>
        <taxon>Amphibalaninae</taxon>
        <taxon>Amphibalanus</taxon>
    </lineage>
</organism>
<dbReference type="Gene3D" id="2.40.70.10">
    <property type="entry name" value="Acid Proteases"/>
    <property type="match status" value="1"/>
</dbReference>
<feature type="transmembrane region" description="Helical" evidence="7">
    <location>
        <begin position="1305"/>
        <end position="1327"/>
    </location>
</feature>
<feature type="transmembrane region" description="Helical" evidence="7">
    <location>
        <begin position="1560"/>
        <end position="1580"/>
    </location>
</feature>
<feature type="transmembrane region" description="Helical" evidence="7">
    <location>
        <begin position="1230"/>
        <end position="1251"/>
    </location>
</feature>
<name>A0A6A4WCW8_AMPAM</name>
<accession>A0A6A4WCW8</accession>
<evidence type="ECO:0000256" key="6">
    <source>
        <dbReference type="SAM" id="MobiDB-lite"/>
    </source>
</evidence>
<dbReference type="Gene3D" id="3.30.420.10">
    <property type="entry name" value="Ribonuclease H-like superfamily/Ribonuclease H"/>
    <property type="match status" value="2"/>
</dbReference>
<dbReference type="InterPro" id="IPR021109">
    <property type="entry name" value="Peptidase_aspartic_dom_sf"/>
</dbReference>
<feature type="transmembrane region" description="Helical" evidence="7">
    <location>
        <begin position="1398"/>
        <end position="1417"/>
    </location>
</feature>
<dbReference type="EMBL" id="VIIS01000980">
    <property type="protein sequence ID" value="KAF0303059.1"/>
    <property type="molecule type" value="Genomic_DNA"/>
</dbReference>
<dbReference type="InterPro" id="IPR012337">
    <property type="entry name" value="RNaseH-like_sf"/>
</dbReference>
<dbReference type="Pfam" id="PF00665">
    <property type="entry name" value="rve"/>
    <property type="match status" value="1"/>
</dbReference>
<dbReference type="InterPro" id="IPR002156">
    <property type="entry name" value="RNaseH_domain"/>
</dbReference>
<dbReference type="GO" id="GO:0004523">
    <property type="term" value="F:RNA-DNA hybrid ribonuclease activity"/>
    <property type="evidence" value="ECO:0007669"/>
    <property type="project" value="InterPro"/>
</dbReference>
<dbReference type="PROSITE" id="PS50994">
    <property type="entry name" value="INTEGRASE"/>
    <property type="match status" value="1"/>
</dbReference>
<feature type="transmembrane region" description="Helical" evidence="7">
    <location>
        <begin position="1075"/>
        <end position="1098"/>
    </location>
</feature>
<reference evidence="10 11" key="1">
    <citation type="submission" date="2019-07" db="EMBL/GenBank/DDBJ databases">
        <title>Draft genome assembly of a fouling barnacle, Amphibalanus amphitrite (Darwin, 1854): The first reference genome for Thecostraca.</title>
        <authorList>
            <person name="Kim W."/>
        </authorList>
    </citation>
    <scope>NUCLEOTIDE SEQUENCE [LARGE SCALE GENOMIC DNA]</scope>
    <source>
        <strain evidence="10">SNU_AA5</strain>
        <tissue evidence="10">Soma without cirri and trophi</tissue>
    </source>
</reference>
<dbReference type="InterPro" id="IPR011701">
    <property type="entry name" value="MFS"/>
</dbReference>
<dbReference type="Proteomes" id="UP000440578">
    <property type="component" value="Unassembled WGS sequence"/>
</dbReference>
<feature type="transmembrane region" description="Helical" evidence="7">
    <location>
        <begin position="1680"/>
        <end position="1701"/>
    </location>
</feature>
<dbReference type="OrthoDB" id="6131392at2759"/>
<keyword evidence="11" id="KW-1185">Reference proteome</keyword>
<feature type="transmembrane region" description="Helical" evidence="7">
    <location>
        <begin position="1364"/>
        <end position="1386"/>
    </location>
</feature>
<dbReference type="CDD" id="cd00303">
    <property type="entry name" value="retropepsin_like"/>
    <property type="match status" value="1"/>
</dbReference>
<evidence type="ECO:0000313" key="10">
    <source>
        <dbReference type="EMBL" id="KAF0303059.1"/>
    </source>
</evidence>
<keyword evidence="5 7" id="KW-0472">Membrane</keyword>
<feature type="region of interest" description="Disordered" evidence="6">
    <location>
        <begin position="757"/>
        <end position="804"/>
    </location>
</feature>
<feature type="transmembrane region" description="Helical" evidence="7">
    <location>
        <begin position="1263"/>
        <end position="1285"/>
    </location>
</feature>
<feature type="transmembrane region" description="Helical" evidence="7">
    <location>
        <begin position="860"/>
        <end position="881"/>
    </location>
</feature>
<dbReference type="InterPro" id="IPR036397">
    <property type="entry name" value="RNaseH_sf"/>
</dbReference>
<dbReference type="SUPFAM" id="SSF53098">
    <property type="entry name" value="Ribonuclease H-like"/>
    <property type="match status" value="2"/>
</dbReference>
<feature type="transmembrane region" description="Helical" evidence="7">
    <location>
        <begin position="1592"/>
        <end position="1611"/>
    </location>
</feature>
<feature type="transmembrane region" description="Helical" evidence="7">
    <location>
        <begin position="1167"/>
        <end position="1190"/>
    </location>
</feature>
<feature type="transmembrane region" description="Helical" evidence="7">
    <location>
        <begin position="1202"/>
        <end position="1224"/>
    </location>
</feature>
<evidence type="ECO:0000313" key="11">
    <source>
        <dbReference type="Proteomes" id="UP000440578"/>
    </source>
</evidence>
<comment type="caution">
    <text evidence="10">The sequence shown here is derived from an EMBL/GenBank/DDBJ whole genome shotgun (WGS) entry which is preliminary data.</text>
</comment>
<keyword evidence="2" id="KW-0813">Transport</keyword>
<dbReference type="GO" id="GO:0015074">
    <property type="term" value="P:DNA integration"/>
    <property type="evidence" value="ECO:0007669"/>
    <property type="project" value="InterPro"/>
</dbReference>
<dbReference type="SUPFAM" id="SSF50630">
    <property type="entry name" value="Acid proteases"/>
    <property type="match status" value="1"/>
</dbReference>
<dbReference type="GO" id="GO:0016020">
    <property type="term" value="C:membrane"/>
    <property type="evidence" value="ECO:0007669"/>
    <property type="project" value="UniProtKB-SubCell"/>
</dbReference>
<feature type="transmembrane region" description="Helical" evidence="7">
    <location>
        <begin position="1617"/>
        <end position="1640"/>
    </location>
</feature>
<dbReference type="GO" id="GO:0003676">
    <property type="term" value="F:nucleic acid binding"/>
    <property type="evidence" value="ECO:0007669"/>
    <property type="project" value="InterPro"/>
</dbReference>
<keyword evidence="3 7" id="KW-0812">Transmembrane</keyword>
<evidence type="ECO:0000259" key="8">
    <source>
        <dbReference type="PROSITE" id="PS50850"/>
    </source>
</evidence>
<evidence type="ECO:0000259" key="9">
    <source>
        <dbReference type="PROSITE" id="PS50994"/>
    </source>
</evidence>
<feature type="transmembrane region" description="Helical" evidence="7">
    <location>
        <begin position="1339"/>
        <end position="1358"/>
    </location>
</feature>
<feature type="transmembrane region" description="Helical" evidence="7">
    <location>
        <begin position="948"/>
        <end position="967"/>
    </location>
</feature>
<dbReference type="InterPro" id="IPR020846">
    <property type="entry name" value="MFS_dom"/>
</dbReference>
<dbReference type="SUPFAM" id="SSF103473">
    <property type="entry name" value="MFS general substrate transporter"/>
    <property type="match status" value="2"/>
</dbReference>
<feature type="transmembrane region" description="Helical" evidence="7">
    <location>
        <begin position="1652"/>
        <end position="1674"/>
    </location>
</feature>
<feature type="transmembrane region" description="Helical" evidence="7">
    <location>
        <begin position="1525"/>
        <end position="1548"/>
    </location>
</feature>
<feature type="compositionally biased region" description="Basic and acidic residues" evidence="6">
    <location>
        <begin position="786"/>
        <end position="802"/>
    </location>
</feature>
<feature type="transmembrane region" description="Helical" evidence="7">
    <location>
        <begin position="888"/>
        <end position="908"/>
    </location>
</feature>
<evidence type="ECO:0000256" key="4">
    <source>
        <dbReference type="ARBA" id="ARBA00022989"/>
    </source>
</evidence>
<dbReference type="PANTHER" id="PTHR43385:SF1">
    <property type="entry name" value="RIBOFLAVIN TRANSPORTER RIBJ"/>
    <property type="match status" value="1"/>
</dbReference>
<dbReference type="Pfam" id="PF17921">
    <property type="entry name" value="Integrase_H2C2"/>
    <property type="match status" value="1"/>
</dbReference>
<proteinExistence type="predicted"/>
<gene>
    <name evidence="10" type="primary">pol_97</name>
    <name evidence="10" type="ORF">FJT64_002918</name>
</gene>
<feature type="transmembrane region" description="Helical" evidence="7">
    <location>
        <begin position="914"/>
        <end position="936"/>
    </location>
</feature>
<feature type="transmembrane region" description="Helical" evidence="7">
    <location>
        <begin position="997"/>
        <end position="1016"/>
    </location>
</feature>
<evidence type="ECO:0000256" key="7">
    <source>
        <dbReference type="SAM" id="Phobius"/>
    </source>
</evidence>
<keyword evidence="4 7" id="KW-1133">Transmembrane helix</keyword>
<dbReference type="PROSITE" id="PS50850">
    <property type="entry name" value="MFS"/>
    <property type="match status" value="1"/>
</dbReference>
<evidence type="ECO:0000256" key="3">
    <source>
        <dbReference type="ARBA" id="ARBA00022692"/>
    </source>
</evidence>
<dbReference type="Pfam" id="PF07690">
    <property type="entry name" value="MFS_1"/>
    <property type="match status" value="3"/>
</dbReference>
<dbReference type="GO" id="GO:0022857">
    <property type="term" value="F:transmembrane transporter activity"/>
    <property type="evidence" value="ECO:0007669"/>
    <property type="project" value="InterPro"/>
</dbReference>
<feature type="transmembrane region" description="Helical" evidence="7">
    <location>
        <begin position="1447"/>
        <end position="1466"/>
    </location>
</feature>
<dbReference type="InterPro" id="IPR052983">
    <property type="entry name" value="MFS_Riboflavin_Transporter"/>
</dbReference>
<dbReference type="InterPro" id="IPR036259">
    <property type="entry name" value="MFS_trans_sf"/>
</dbReference>
<dbReference type="Pfam" id="PF13456">
    <property type="entry name" value="RVT_3"/>
    <property type="match status" value="1"/>
</dbReference>
<dbReference type="InterPro" id="IPR001584">
    <property type="entry name" value="Integrase_cat-core"/>
</dbReference>
<sequence length="1707" mass="183519">MSQESAVASSALDMRLIPEFDGGNASVEEWLDKTELVCQLRGVSDIQTVVPLRLTGGAFSVYQQLKPEEKLQYSAVKAALLRAFAVDKFQAYEEFTARRLRVGESVDVYLADLRRLASLFGGLGDTALMTRRGTLPGTDAGKRVRRGGVCANLLSGSPRVRGALPTVQLLVNGQRRVAVIDSGCSCTIIHESCCASWRRCGVTVMAVNGSRLPSSGVTEVAVQLKSGGPAVTLSAVVVPDKPLGVDMLVGMTGIAALGGVTVRAADDVVFGASERPDVAVPGPGGVPPRCSAVTPPALTVEERDFTVTYDAKTWLKRRVNSLTRGWDDVTHDAALREQLKHVAERLASEDPARGQWCVTGHRAVLWTDASSIAAGVVLESEGGDVIEDACWLRRDEATHINMAELDAAVRGINLALAWDMKTIELKTDSATVHRWVSDALSGRARLRTKAHGEMLIRRRVDVIRQLVAELGISLTVSLVRSSQNRSDTLTRVPSLWLRQDSQPADQRPSDGQPVAAAAVVGSEVGDGGGAVTVDFRQAVTDVHVRAGHPGVRRTLYFARRDVSSSISRKVVREVVTACDVCRAVDPAPVTWRHGSLAVEGTWDRLAIDVTHYGGQSYLSVIDCGPSRFCVWRLLRRSDAATVTSELEQVFAERGAPAELLADNDTAFRSRQFAAFAARWGVLLRFRAVHRPSGNSIVERNHRSVKVIAARKKCGIGEAVHLYNITPRDGGTAAEAPANGIYRYPVRDAVRQRATAGASEEAVIGRPPARREGDFQVGDAVWPPSVSDRDGHDDGEGVRRATPAERTSVRALPPGGVAALVSGFFLQLSLGGLFTFGNLTTYLTSYLHVQRGQDIGYGRTAWVGTCMALAEGLALLPGSVLYQRLGPRPVVLLGCLVTTSSIALTGLAVDGSFGWVLVTYGVLNGLGVGLVYGVPLLVGYRWFPHNKGVVSGVVVGGYGLGGILFTTLQTSFLNPDNVATDSDGFFHDEELLERVPDVFYVQAAVAAGIQLLCLAGMRNPPLGRARIVTSERREAKLELADEMDHDVEKHAERNMSVVSLDGSTRGYTLKEAMKTLAFYQLLLAYMLNCFSVSIINSLWKAFGQVHIKDDHFLELVGSGSSVFNMLGRLGWGVLCDGFGYEPTMVALSGLLCSLMFTLDAAAQVGRGLYLTWIWAIFFTFSGTFSLVVTGTANSFGQKSTGQIYGVIFVFGGLLGPVATSLIDFLLEDYGYSLIFLISGITGTMMEGASGALRRLTSSVRALPPGGVAALVSGFFLQLSLGGLFTFGNLTTYLTSYLHVQRGQDIGYGRTAWVGTCMALAEGLALLPGSVLYQRLGPRPVVLLGCLVTTSSIALTGLAVDGSFGWVLVTYGVLNGLGVGLVYGVPLLVGYRWFPHNKGVVSGVVVGGYGLGGILFTTLQTSFLNPDNVATESDGFFHDEELLERVPDVFYVQAAVAAGIQLLCLAGMRNPPLGRARTVTSERREAKLELADEMDHDVEKHAERNMSVVSLDGSTRAYTLKEAMRTLAFYQLLLAYMLNCFSVSIINSLWKAFGQVYIKDDHFLELVGSGSSVFSMLGRLGWGVLCDGFGYKPTMVVLSGLFCSLMFTLDAAAQVGRGLYLTWIWAIFFSFSGTFSLVVTGTANSFGQKNTGQIYGVIFVSGGLPQPVATALIDFLLEDFGYSLIFLIGGIVTFGSLVATITFRPPPRL</sequence>
<feature type="domain" description="Major facilitator superfamily (MFS) profile" evidence="8">
    <location>
        <begin position="1264"/>
        <end position="1706"/>
    </location>
</feature>
<dbReference type="InterPro" id="IPR041588">
    <property type="entry name" value="Integrase_H2C2"/>
</dbReference>